<evidence type="ECO:0000259" key="2">
    <source>
        <dbReference type="Pfam" id="PF08550"/>
    </source>
</evidence>
<dbReference type="InterPro" id="IPR013860">
    <property type="entry name" value="AreA_GATA"/>
</dbReference>
<feature type="compositionally biased region" description="Low complexity" evidence="1">
    <location>
        <begin position="453"/>
        <end position="471"/>
    </location>
</feature>
<reference evidence="3" key="1">
    <citation type="journal article" date="2022" name="IScience">
        <title>Evolution of zygomycete secretomes and the origins of terrestrial fungal ecologies.</title>
        <authorList>
            <person name="Chang Y."/>
            <person name="Wang Y."/>
            <person name="Mondo S."/>
            <person name="Ahrendt S."/>
            <person name="Andreopoulos W."/>
            <person name="Barry K."/>
            <person name="Beard J."/>
            <person name="Benny G.L."/>
            <person name="Blankenship S."/>
            <person name="Bonito G."/>
            <person name="Cuomo C."/>
            <person name="Desiro A."/>
            <person name="Gervers K.A."/>
            <person name="Hundley H."/>
            <person name="Kuo A."/>
            <person name="LaButti K."/>
            <person name="Lang B.F."/>
            <person name="Lipzen A."/>
            <person name="O'Donnell K."/>
            <person name="Pangilinan J."/>
            <person name="Reynolds N."/>
            <person name="Sandor L."/>
            <person name="Smith M.E."/>
            <person name="Tsang A."/>
            <person name="Grigoriev I.V."/>
            <person name="Stajich J.E."/>
            <person name="Spatafora J.W."/>
        </authorList>
    </citation>
    <scope>NUCLEOTIDE SEQUENCE</scope>
    <source>
        <strain evidence="3">RSA 2281</strain>
    </source>
</reference>
<feature type="compositionally biased region" description="Basic and acidic residues" evidence="1">
    <location>
        <begin position="263"/>
        <end position="277"/>
    </location>
</feature>
<comment type="caution">
    <text evidence="3">The sequence shown here is derived from an EMBL/GenBank/DDBJ whole genome shotgun (WGS) entry which is preliminary data.</text>
</comment>
<evidence type="ECO:0000313" key="4">
    <source>
        <dbReference type="Proteomes" id="UP001209540"/>
    </source>
</evidence>
<dbReference type="AlphaFoldDB" id="A0AAD5KCY3"/>
<feature type="compositionally biased region" description="Low complexity" evidence="1">
    <location>
        <begin position="424"/>
        <end position="437"/>
    </location>
</feature>
<feature type="compositionally biased region" description="Polar residues" evidence="1">
    <location>
        <begin position="472"/>
        <end position="483"/>
    </location>
</feature>
<gene>
    <name evidence="3" type="ORF">BDA99DRAFT_33382</name>
</gene>
<feature type="compositionally biased region" description="Low complexity" evidence="1">
    <location>
        <begin position="1"/>
        <end position="19"/>
    </location>
</feature>
<feature type="region of interest" description="Disordered" evidence="1">
    <location>
        <begin position="369"/>
        <end position="441"/>
    </location>
</feature>
<sequence length="590" mass="64609">MSSPSNTTTNLTSSTAQSKKSQKNIQSVADKLLSESLFSPKKTTTRRQRRRNKKQEDQKKEQQEDVAIDDDDEDDEDTESTHSDDSQKKDPLATKVWRMYTKAKDTLPNGARMENLTWRMMAMTLKQKNAEAEKAATDAVVQAQVQAQVQATQTHTEESSYHEDNDMYDEGEAMAIDHDEDDIDDSAHNNHNEYHQYHGYVPTAAITIEHQRTSPPPADDTTALLSSSAPPYMMDFLRENLELPPEPRNVMVSGSTRASSSTEDIHHCTPAKRRAEYSPRLSAAEQPHHMGTNTSSGGYVFTADAMVEAPMSSPYGSRELSQSVPSLNPSFPFTQHPNHHNRTVIGNPLYQSLTTTTPIPGPSLSAQTALLHHQQQIDPYRKSPPANASPPFYFADMTSPSSTVSTPTTENPTPVSSLSLQQHHPPTNHSTPPSFNPGSLSFEDLLSIYYPDQSPSTQQQQQSNRQQRGSSPLSTTTQQSDPYDSTGLLDLQSMHLTSGNAPPSSSIDEYPEPATTTTAGGSSDITTTTTPTTIAQGSAPAEKSNSTFTSNNNNNNTQSSTTPPTGGSMLHQQKMTQNKTKCTNCGTTTT</sequence>
<evidence type="ECO:0000313" key="3">
    <source>
        <dbReference type="EMBL" id="KAI9266778.1"/>
    </source>
</evidence>
<proteinExistence type="predicted"/>
<feature type="compositionally biased region" description="Low complexity" evidence="1">
    <location>
        <begin position="513"/>
        <end position="534"/>
    </location>
</feature>
<feature type="compositionally biased region" description="Low complexity" evidence="1">
    <location>
        <begin position="544"/>
        <end position="562"/>
    </location>
</feature>
<evidence type="ECO:0000256" key="1">
    <source>
        <dbReference type="SAM" id="MobiDB-lite"/>
    </source>
</evidence>
<name>A0AAD5KCY3_9FUNG</name>
<feature type="compositionally biased region" description="Basic residues" evidence="1">
    <location>
        <begin position="43"/>
        <end position="53"/>
    </location>
</feature>
<feature type="compositionally biased region" description="Polar residues" evidence="1">
    <location>
        <begin position="252"/>
        <end position="262"/>
    </location>
</feature>
<feature type="region of interest" description="Disordered" evidence="1">
    <location>
        <begin position="245"/>
        <end position="294"/>
    </location>
</feature>
<feature type="compositionally biased region" description="Acidic residues" evidence="1">
    <location>
        <begin position="64"/>
        <end position="78"/>
    </location>
</feature>
<protein>
    <recommendedName>
        <fullName evidence="2">Nitrogen regulatory protein areA GATA-like domain-containing protein</fullName>
    </recommendedName>
</protein>
<feature type="compositionally biased region" description="Polar residues" evidence="1">
    <location>
        <begin position="494"/>
        <end position="507"/>
    </location>
</feature>
<accession>A0AAD5KCY3</accession>
<dbReference type="EMBL" id="JAIXMP010000010">
    <property type="protein sequence ID" value="KAI9266778.1"/>
    <property type="molecule type" value="Genomic_DNA"/>
</dbReference>
<feature type="region of interest" description="Disordered" evidence="1">
    <location>
        <begin position="453"/>
        <end position="590"/>
    </location>
</feature>
<feature type="compositionally biased region" description="Basic and acidic residues" evidence="1">
    <location>
        <begin position="79"/>
        <end position="92"/>
    </location>
</feature>
<feature type="compositionally biased region" description="Basic and acidic residues" evidence="1">
    <location>
        <begin position="54"/>
        <end position="63"/>
    </location>
</feature>
<feature type="compositionally biased region" description="Low complexity" evidence="1">
    <location>
        <begin position="576"/>
        <end position="590"/>
    </location>
</feature>
<reference evidence="3" key="2">
    <citation type="submission" date="2023-02" db="EMBL/GenBank/DDBJ databases">
        <authorList>
            <consortium name="DOE Joint Genome Institute"/>
            <person name="Mondo S.J."/>
            <person name="Chang Y."/>
            <person name="Wang Y."/>
            <person name="Ahrendt S."/>
            <person name="Andreopoulos W."/>
            <person name="Barry K."/>
            <person name="Beard J."/>
            <person name="Benny G.L."/>
            <person name="Blankenship S."/>
            <person name="Bonito G."/>
            <person name="Cuomo C."/>
            <person name="Desiro A."/>
            <person name="Gervers K.A."/>
            <person name="Hundley H."/>
            <person name="Kuo A."/>
            <person name="LaButti K."/>
            <person name="Lang B.F."/>
            <person name="Lipzen A."/>
            <person name="O'Donnell K."/>
            <person name="Pangilinan J."/>
            <person name="Reynolds N."/>
            <person name="Sandor L."/>
            <person name="Smith M.W."/>
            <person name="Tsang A."/>
            <person name="Grigoriev I.V."/>
            <person name="Stajich J.E."/>
            <person name="Spatafora J.W."/>
        </authorList>
    </citation>
    <scope>NUCLEOTIDE SEQUENCE</scope>
    <source>
        <strain evidence="3">RSA 2281</strain>
    </source>
</reference>
<dbReference type="Pfam" id="PF08550">
    <property type="entry name" value="GATA_AreA"/>
    <property type="match status" value="1"/>
</dbReference>
<feature type="domain" description="Nitrogen regulatory protein areA GATA-like" evidence="2">
    <location>
        <begin position="96"/>
        <end position="123"/>
    </location>
</feature>
<organism evidence="3 4">
    <name type="scientific">Phascolomyces articulosus</name>
    <dbReference type="NCBI Taxonomy" id="60185"/>
    <lineage>
        <taxon>Eukaryota</taxon>
        <taxon>Fungi</taxon>
        <taxon>Fungi incertae sedis</taxon>
        <taxon>Mucoromycota</taxon>
        <taxon>Mucoromycotina</taxon>
        <taxon>Mucoromycetes</taxon>
        <taxon>Mucorales</taxon>
        <taxon>Lichtheimiaceae</taxon>
        <taxon>Phascolomyces</taxon>
    </lineage>
</organism>
<feature type="compositionally biased region" description="Low complexity" evidence="1">
    <location>
        <begin position="398"/>
        <end position="417"/>
    </location>
</feature>
<keyword evidence="4" id="KW-1185">Reference proteome</keyword>
<feature type="region of interest" description="Disordered" evidence="1">
    <location>
        <begin position="1"/>
        <end position="93"/>
    </location>
</feature>
<dbReference type="Proteomes" id="UP001209540">
    <property type="component" value="Unassembled WGS sequence"/>
</dbReference>